<dbReference type="Pfam" id="PF17931">
    <property type="entry name" value="TetR_C_23"/>
    <property type="match status" value="1"/>
</dbReference>
<dbReference type="InterPro" id="IPR041673">
    <property type="entry name" value="TetR_C_23"/>
</dbReference>
<dbReference type="RefSeq" id="WP_102768656.1">
    <property type="nucleotide sequence ID" value="NZ_POSP01000003.1"/>
</dbReference>
<evidence type="ECO:0000256" key="5">
    <source>
        <dbReference type="PROSITE-ProRule" id="PRU00335"/>
    </source>
</evidence>
<keyword evidence="1" id="KW-0678">Repressor</keyword>
<keyword evidence="8" id="KW-1185">Reference proteome</keyword>
<feature type="DNA-binding region" description="H-T-H motif" evidence="5">
    <location>
        <begin position="32"/>
        <end position="51"/>
    </location>
</feature>
<sequence>MRTSKTQQDKTRRLLLRVAVDLMSRQGFDGTTMKEIARAAELGDATIYKYFPSKEKLVLAYFEQQAGDAIALMQKTRGQQDFSLQERLQLLLDSLLELLLADREFVAIAHRLIQGAPLLLLSQDLPGKAKLRQAFVEMLEQAEVSAEIAPCGFKNSLAGLMADAVYGLVAYWLRDDSEEFGNTHQLVDLSLGVLVLALQSGLINKLLDLGGFVLRSQLARLLQHGPGGGLLELLALTKRGLSAGVAAR</sequence>
<dbReference type="PRINTS" id="PR00455">
    <property type="entry name" value="HTHTETR"/>
</dbReference>
<dbReference type="InterPro" id="IPR023772">
    <property type="entry name" value="DNA-bd_HTH_TetR-type_CS"/>
</dbReference>
<dbReference type="PROSITE" id="PS50977">
    <property type="entry name" value="HTH_TETR_2"/>
    <property type="match status" value="1"/>
</dbReference>
<dbReference type="InterPro" id="IPR036271">
    <property type="entry name" value="Tet_transcr_reg_TetR-rel_C_sf"/>
</dbReference>
<dbReference type="PANTHER" id="PTHR43479">
    <property type="entry name" value="ACREF/ENVCD OPERON REPRESSOR-RELATED"/>
    <property type="match status" value="1"/>
</dbReference>
<dbReference type="Pfam" id="PF00440">
    <property type="entry name" value="TetR_N"/>
    <property type="match status" value="1"/>
</dbReference>
<dbReference type="PROSITE" id="PS01081">
    <property type="entry name" value="HTH_TETR_1"/>
    <property type="match status" value="1"/>
</dbReference>
<dbReference type="Proteomes" id="UP000235916">
    <property type="component" value="Unassembled WGS sequence"/>
</dbReference>
<dbReference type="InterPro" id="IPR050624">
    <property type="entry name" value="HTH-type_Tx_Regulator"/>
</dbReference>
<feature type="domain" description="HTH tetR-type" evidence="6">
    <location>
        <begin position="9"/>
        <end position="69"/>
    </location>
</feature>
<dbReference type="InterPro" id="IPR009057">
    <property type="entry name" value="Homeodomain-like_sf"/>
</dbReference>
<keyword evidence="2" id="KW-0805">Transcription regulation</keyword>
<dbReference type="GO" id="GO:0003677">
    <property type="term" value="F:DNA binding"/>
    <property type="evidence" value="ECO:0007669"/>
    <property type="project" value="UniProtKB-UniRule"/>
</dbReference>
<evidence type="ECO:0000313" key="8">
    <source>
        <dbReference type="Proteomes" id="UP000235916"/>
    </source>
</evidence>
<keyword evidence="3 5" id="KW-0238">DNA-binding</keyword>
<name>A0A2N8KZ52_9BURK</name>
<reference evidence="7 8" key="1">
    <citation type="submission" date="2018-01" db="EMBL/GenBank/DDBJ databases">
        <title>Draft genome sequence of Paucibacter aquatile CR182 isolated from freshwater of the Nakdong River.</title>
        <authorList>
            <person name="Choi A."/>
            <person name="Chung E.J."/>
        </authorList>
    </citation>
    <scope>NUCLEOTIDE SEQUENCE [LARGE SCALE GENOMIC DNA]</scope>
    <source>
        <strain evidence="7 8">CR182</strain>
    </source>
</reference>
<dbReference type="SUPFAM" id="SSF48498">
    <property type="entry name" value="Tetracyclin repressor-like, C-terminal domain"/>
    <property type="match status" value="1"/>
</dbReference>
<evidence type="ECO:0000259" key="6">
    <source>
        <dbReference type="PROSITE" id="PS50977"/>
    </source>
</evidence>
<proteinExistence type="predicted"/>
<keyword evidence="4" id="KW-0804">Transcription</keyword>
<evidence type="ECO:0000256" key="3">
    <source>
        <dbReference type="ARBA" id="ARBA00023125"/>
    </source>
</evidence>
<dbReference type="AlphaFoldDB" id="A0A2N8KZ52"/>
<organism evidence="7 8">
    <name type="scientific">Kinneretia aquatilis</name>
    <dbReference type="NCBI Taxonomy" id="2070761"/>
    <lineage>
        <taxon>Bacteria</taxon>
        <taxon>Pseudomonadati</taxon>
        <taxon>Pseudomonadota</taxon>
        <taxon>Betaproteobacteria</taxon>
        <taxon>Burkholderiales</taxon>
        <taxon>Sphaerotilaceae</taxon>
        <taxon>Roseateles</taxon>
    </lineage>
</organism>
<evidence type="ECO:0000256" key="4">
    <source>
        <dbReference type="ARBA" id="ARBA00023163"/>
    </source>
</evidence>
<dbReference type="EMBL" id="POSP01000003">
    <property type="protein sequence ID" value="PND38738.1"/>
    <property type="molecule type" value="Genomic_DNA"/>
</dbReference>
<dbReference type="Gene3D" id="1.10.357.10">
    <property type="entry name" value="Tetracycline Repressor, domain 2"/>
    <property type="match status" value="1"/>
</dbReference>
<evidence type="ECO:0000256" key="2">
    <source>
        <dbReference type="ARBA" id="ARBA00023015"/>
    </source>
</evidence>
<dbReference type="SUPFAM" id="SSF46689">
    <property type="entry name" value="Homeodomain-like"/>
    <property type="match status" value="1"/>
</dbReference>
<evidence type="ECO:0000313" key="7">
    <source>
        <dbReference type="EMBL" id="PND38738.1"/>
    </source>
</evidence>
<gene>
    <name evidence="7" type="ORF">C1O66_15210</name>
</gene>
<accession>A0A2N8KZ52</accession>
<evidence type="ECO:0000256" key="1">
    <source>
        <dbReference type="ARBA" id="ARBA00022491"/>
    </source>
</evidence>
<protein>
    <submittedName>
        <fullName evidence="7">TetR/AcrR family transcriptional regulator</fullName>
    </submittedName>
</protein>
<dbReference type="PANTHER" id="PTHR43479:SF11">
    <property type="entry name" value="ACREF_ENVCD OPERON REPRESSOR-RELATED"/>
    <property type="match status" value="1"/>
</dbReference>
<comment type="caution">
    <text evidence="7">The sequence shown here is derived from an EMBL/GenBank/DDBJ whole genome shotgun (WGS) entry which is preliminary data.</text>
</comment>
<dbReference type="OrthoDB" id="8595767at2"/>
<dbReference type="InterPro" id="IPR001647">
    <property type="entry name" value="HTH_TetR"/>
</dbReference>